<dbReference type="RefSeq" id="WP_344094248.1">
    <property type="nucleotide sequence ID" value="NZ_BAAAOG010000003.1"/>
</dbReference>
<evidence type="ECO:0000256" key="1">
    <source>
        <dbReference type="SAM" id="SignalP"/>
    </source>
</evidence>
<proteinExistence type="predicted"/>
<organism evidence="2 3">
    <name type="scientific">Microbacterium deminutum</name>
    <dbReference type="NCBI Taxonomy" id="344164"/>
    <lineage>
        <taxon>Bacteria</taxon>
        <taxon>Bacillati</taxon>
        <taxon>Actinomycetota</taxon>
        <taxon>Actinomycetes</taxon>
        <taxon>Micrococcales</taxon>
        <taxon>Microbacteriaceae</taxon>
        <taxon>Microbacterium</taxon>
    </lineage>
</organism>
<keyword evidence="3" id="KW-1185">Reference proteome</keyword>
<sequence>MKRGVVIAIVAAAALVVAGGATAAWLLTRPPSAEAVADAYLRALSEGDFATIQGLVGGGDSDGRQLESAFSGASGHISDYSVRLSGESDAARTARADVELGGEKAVVTFSLTQQDGRWKVADYLASLEVKTTMGDSARVGGVLVPAGEPVPLLPAVYPVTAAPQGLLVGDASAIVTNQEPVSVSLAPTLSPGAGELAQQRLDAYADDCAKPAPTVPGNCGLRVPWAADLASLDSIAFRIDTYPVVALAQDGHSFDALGGRIVATATGTTRAGAPGSFTYETDEWALRGTVTFQGDEMVLAVR</sequence>
<feature type="chain" id="PRO_5045942041" description="DUF4878 domain-containing protein" evidence="1">
    <location>
        <begin position="24"/>
        <end position="302"/>
    </location>
</feature>
<comment type="caution">
    <text evidence="2">The sequence shown here is derived from an EMBL/GenBank/DDBJ whole genome shotgun (WGS) entry which is preliminary data.</text>
</comment>
<reference evidence="3" key="1">
    <citation type="journal article" date="2019" name="Int. J. Syst. Evol. Microbiol.">
        <title>The Global Catalogue of Microorganisms (GCM) 10K type strain sequencing project: providing services to taxonomists for standard genome sequencing and annotation.</title>
        <authorList>
            <consortium name="The Broad Institute Genomics Platform"/>
            <consortium name="The Broad Institute Genome Sequencing Center for Infectious Disease"/>
            <person name="Wu L."/>
            <person name="Ma J."/>
        </authorList>
    </citation>
    <scope>NUCLEOTIDE SEQUENCE [LARGE SCALE GENOMIC DNA]</scope>
    <source>
        <strain evidence="3">JCM 14901</strain>
    </source>
</reference>
<gene>
    <name evidence="2" type="ORF">GCM10009776_20840</name>
</gene>
<accession>A0ABP5CBA4</accession>
<dbReference type="Proteomes" id="UP001499933">
    <property type="component" value="Unassembled WGS sequence"/>
</dbReference>
<protein>
    <recommendedName>
        <fullName evidence="4">DUF4878 domain-containing protein</fullName>
    </recommendedName>
</protein>
<evidence type="ECO:0008006" key="4">
    <source>
        <dbReference type="Google" id="ProtNLM"/>
    </source>
</evidence>
<evidence type="ECO:0000313" key="2">
    <source>
        <dbReference type="EMBL" id="GAA1958338.1"/>
    </source>
</evidence>
<evidence type="ECO:0000313" key="3">
    <source>
        <dbReference type="Proteomes" id="UP001499933"/>
    </source>
</evidence>
<feature type="signal peptide" evidence="1">
    <location>
        <begin position="1"/>
        <end position="23"/>
    </location>
</feature>
<dbReference type="EMBL" id="BAAAOG010000003">
    <property type="protein sequence ID" value="GAA1958338.1"/>
    <property type="molecule type" value="Genomic_DNA"/>
</dbReference>
<keyword evidence="1" id="KW-0732">Signal</keyword>
<name>A0ABP5CBA4_9MICO</name>